<accession>A0ABR9X182</accession>
<gene>
    <name evidence="1" type="ORF">IQ782_10560</name>
</gene>
<comment type="caution">
    <text evidence="1">The sequence shown here is derived from an EMBL/GenBank/DDBJ whole genome shotgun (WGS) entry which is preliminary data.</text>
</comment>
<evidence type="ECO:0000313" key="2">
    <source>
        <dbReference type="Proteomes" id="UP000607796"/>
    </source>
</evidence>
<evidence type="ECO:0000313" key="1">
    <source>
        <dbReference type="EMBL" id="MBE9637281.1"/>
    </source>
</evidence>
<evidence type="ECO:0008006" key="3">
    <source>
        <dbReference type="Google" id="ProtNLM"/>
    </source>
</evidence>
<proteinExistence type="predicted"/>
<organism evidence="1 2">
    <name type="scientific">Salipiger mangrovisoli</name>
    <dbReference type="NCBI Taxonomy" id="2865933"/>
    <lineage>
        <taxon>Bacteria</taxon>
        <taxon>Pseudomonadati</taxon>
        <taxon>Pseudomonadota</taxon>
        <taxon>Alphaproteobacteria</taxon>
        <taxon>Rhodobacterales</taxon>
        <taxon>Roseobacteraceae</taxon>
        <taxon>Salipiger</taxon>
    </lineage>
</organism>
<protein>
    <recommendedName>
        <fullName evidence="3">Phasin protein</fullName>
    </recommendedName>
</protein>
<sequence length="79" mass="8882">MMDLGPLPEDQALRCSTATASIGASFITPEELSHISEIALAQNQMMSRGLSRFQSWQAENRDMVEDFEDTARNIFLTMQ</sequence>
<dbReference type="EMBL" id="JADFFK010000007">
    <property type="protein sequence ID" value="MBE9637281.1"/>
    <property type="molecule type" value="Genomic_DNA"/>
</dbReference>
<keyword evidence="2" id="KW-1185">Reference proteome</keyword>
<dbReference type="Proteomes" id="UP000607796">
    <property type="component" value="Unassembled WGS sequence"/>
</dbReference>
<reference evidence="1 2" key="1">
    <citation type="journal article" date="2021" name="Int. J. Syst. Evol. Microbiol.">
        <title>Salipiger mangrovisoli sp. nov., isolated from mangrove soil and the proposal for the reclassification of Paraphaeobacter pallidus as Salipiger pallidus comb. nov.</title>
        <authorList>
            <person name="Du J."/>
            <person name="Liu Y."/>
            <person name="Pei T."/>
            <person name="Deng M.R."/>
            <person name="Zhu H."/>
        </authorList>
    </citation>
    <scope>NUCLEOTIDE SEQUENCE [LARGE SCALE GENOMIC DNA]</scope>
    <source>
        <strain evidence="1 2">6D45A</strain>
    </source>
</reference>
<name>A0ABR9X182_9RHOB</name>